<evidence type="ECO:0000256" key="1">
    <source>
        <dbReference type="ARBA" id="ARBA00004141"/>
    </source>
</evidence>
<feature type="transmembrane region" description="Helical" evidence="7">
    <location>
        <begin position="184"/>
        <end position="203"/>
    </location>
</feature>
<reference evidence="9" key="1">
    <citation type="submission" date="2024-07" db="EMBL/GenBank/DDBJ databases">
        <title>Two chromosome-level genome assemblies of Korean endemic species Abeliophyllum distichum and Forsythia ovata (Oleaceae).</title>
        <authorList>
            <person name="Jang H."/>
        </authorList>
    </citation>
    <scope>NUCLEOTIDE SEQUENCE [LARGE SCALE GENOMIC DNA]</scope>
</reference>
<feature type="compositionally biased region" description="Pro residues" evidence="6">
    <location>
        <begin position="26"/>
        <end position="38"/>
    </location>
</feature>
<dbReference type="PANTHER" id="PTHR31621:SF6">
    <property type="entry name" value="PROTEIN DMP7"/>
    <property type="match status" value="1"/>
</dbReference>
<organism evidence="8 9">
    <name type="scientific">Abeliophyllum distichum</name>
    <dbReference type="NCBI Taxonomy" id="126358"/>
    <lineage>
        <taxon>Eukaryota</taxon>
        <taxon>Viridiplantae</taxon>
        <taxon>Streptophyta</taxon>
        <taxon>Embryophyta</taxon>
        <taxon>Tracheophyta</taxon>
        <taxon>Spermatophyta</taxon>
        <taxon>Magnoliopsida</taxon>
        <taxon>eudicotyledons</taxon>
        <taxon>Gunneridae</taxon>
        <taxon>Pentapetalae</taxon>
        <taxon>asterids</taxon>
        <taxon>lamiids</taxon>
        <taxon>Lamiales</taxon>
        <taxon>Oleaceae</taxon>
        <taxon>Forsythieae</taxon>
        <taxon>Abeliophyllum</taxon>
    </lineage>
</organism>
<feature type="transmembrane region" description="Helical" evidence="7">
    <location>
        <begin position="146"/>
        <end position="164"/>
    </location>
</feature>
<dbReference type="GO" id="GO:0005737">
    <property type="term" value="C:cytoplasm"/>
    <property type="evidence" value="ECO:0007669"/>
    <property type="project" value="UniProtKB-ARBA"/>
</dbReference>
<dbReference type="Proteomes" id="UP001604336">
    <property type="component" value="Unassembled WGS sequence"/>
</dbReference>
<evidence type="ECO:0000256" key="5">
    <source>
        <dbReference type="ARBA" id="ARBA00023136"/>
    </source>
</evidence>
<feature type="transmembrane region" description="Helical" evidence="7">
    <location>
        <begin position="82"/>
        <end position="104"/>
    </location>
</feature>
<feature type="transmembrane region" description="Helical" evidence="7">
    <location>
        <begin position="51"/>
        <end position="70"/>
    </location>
</feature>
<comment type="caution">
    <text evidence="8">The sequence shown here is derived from an EMBL/GenBank/DDBJ whole genome shotgun (WGS) entry which is preliminary data.</text>
</comment>
<dbReference type="AlphaFoldDB" id="A0ABD1QKG8"/>
<evidence type="ECO:0000313" key="8">
    <source>
        <dbReference type="EMBL" id="KAL2476712.1"/>
    </source>
</evidence>
<dbReference type="EMBL" id="JBFOLK010000011">
    <property type="protein sequence ID" value="KAL2476712.1"/>
    <property type="molecule type" value="Genomic_DNA"/>
</dbReference>
<dbReference type="GO" id="GO:0016020">
    <property type="term" value="C:membrane"/>
    <property type="evidence" value="ECO:0007669"/>
    <property type="project" value="UniProtKB-SubCell"/>
</dbReference>
<feature type="compositionally biased region" description="Basic and acidic residues" evidence="6">
    <location>
        <begin position="1"/>
        <end position="13"/>
    </location>
</feature>
<dbReference type="Pfam" id="PF05078">
    <property type="entry name" value="DUF679"/>
    <property type="match status" value="1"/>
</dbReference>
<evidence type="ECO:0000256" key="3">
    <source>
        <dbReference type="ARBA" id="ARBA00022692"/>
    </source>
</evidence>
<proteinExistence type="inferred from homology"/>
<evidence type="ECO:0000256" key="6">
    <source>
        <dbReference type="SAM" id="MobiDB-lite"/>
    </source>
</evidence>
<accession>A0ABD1QKG8</accession>
<evidence type="ECO:0000313" key="9">
    <source>
        <dbReference type="Proteomes" id="UP001604336"/>
    </source>
</evidence>
<keyword evidence="4 7" id="KW-1133">Transmembrane helix</keyword>
<evidence type="ECO:0000256" key="4">
    <source>
        <dbReference type="ARBA" id="ARBA00022989"/>
    </source>
</evidence>
<comment type="similarity">
    <text evidence="2">Belongs to the plant DMP1 protein family.</text>
</comment>
<dbReference type="PANTHER" id="PTHR31621">
    <property type="entry name" value="PROTEIN DMP3"/>
    <property type="match status" value="1"/>
</dbReference>
<keyword evidence="9" id="KW-1185">Reference proteome</keyword>
<evidence type="ECO:0000256" key="2">
    <source>
        <dbReference type="ARBA" id="ARBA00008707"/>
    </source>
</evidence>
<comment type="subcellular location">
    <subcellularLocation>
        <location evidence="1">Membrane</location>
        <topology evidence="1">Multi-pass membrane protein</topology>
    </subcellularLocation>
</comment>
<protein>
    <submittedName>
        <fullName evidence="8">Uncharacterized protein</fullName>
    </submittedName>
</protein>
<evidence type="ECO:0000256" key="7">
    <source>
        <dbReference type="SAM" id="Phobius"/>
    </source>
</evidence>
<sequence length="217" mass="23987">MDVHKEEGTRNDEASIEEQLELPLLEAPPPEPPKPPKTPAQKGIRKAFKGTAHLSNLLPTGSVLAFQVFSPVVTHDGKCKSFVSQSITSGLLSLCAVSCFLLCFTDSFRDERGKVRYGLATFRGLWVIDGSKTFPPHDADKYRLKFIDFFHAFMSILVFGAVAMFDKNVINCFYPSPSEEALEILTALPITVGVICSILFIVFPSKRHGVGFPLSRH</sequence>
<gene>
    <name evidence="8" type="ORF">Adt_37448</name>
</gene>
<dbReference type="InterPro" id="IPR007770">
    <property type="entry name" value="DMP"/>
</dbReference>
<name>A0ABD1QKG8_9LAMI</name>
<keyword evidence="5 7" id="KW-0472">Membrane</keyword>
<keyword evidence="3 7" id="KW-0812">Transmembrane</keyword>
<feature type="region of interest" description="Disordered" evidence="6">
    <location>
        <begin position="1"/>
        <end position="43"/>
    </location>
</feature>